<evidence type="ECO:0000256" key="7">
    <source>
        <dbReference type="SAM" id="MobiDB-lite"/>
    </source>
</evidence>
<feature type="region of interest" description="Disordered" evidence="7">
    <location>
        <begin position="168"/>
        <end position="268"/>
    </location>
</feature>
<dbReference type="PANTHER" id="PTHR17223">
    <property type="entry name" value="PARATHYROID HORMONE-RELATED"/>
    <property type="match status" value="1"/>
</dbReference>
<feature type="compositionally biased region" description="Polar residues" evidence="7">
    <location>
        <begin position="170"/>
        <end position="184"/>
    </location>
</feature>
<dbReference type="EMBL" id="JAGFMF010011752">
    <property type="protein sequence ID" value="KAG8514034.1"/>
    <property type="molecule type" value="Genomic_DNA"/>
</dbReference>
<dbReference type="InterPro" id="IPR003626">
    <property type="entry name" value="PTH-rel"/>
</dbReference>
<reference evidence="8" key="1">
    <citation type="journal article" date="2021" name="Evol. Appl.">
        <title>The genome of the Pyrenean desman and the effects of bottlenecks and inbreeding on the genomic landscape of an endangered species.</title>
        <authorList>
            <person name="Escoda L."/>
            <person name="Castresana J."/>
        </authorList>
    </citation>
    <scope>NUCLEOTIDE SEQUENCE</scope>
    <source>
        <strain evidence="8">IBE-C5619</strain>
    </source>
</reference>
<evidence type="ECO:0000256" key="4">
    <source>
        <dbReference type="ARBA" id="ARBA00022525"/>
    </source>
</evidence>
<dbReference type="Pfam" id="PF01279">
    <property type="entry name" value="Parathyroid"/>
    <property type="match status" value="1"/>
</dbReference>
<evidence type="ECO:0000256" key="1">
    <source>
        <dbReference type="ARBA" id="ARBA00004613"/>
    </source>
</evidence>
<dbReference type="GO" id="GO:0005179">
    <property type="term" value="F:hormone activity"/>
    <property type="evidence" value="ECO:0007669"/>
    <property type="project" value="UniProtKB-KW"/>
</dbReference>
<organism evidence="8 9">
    <name type="scientific">Galemys pyrenaicus</name>
    <name type="common">Iberian desman</name>
    <name type="synonym">Pyrenean desman</name>
    <dbReference type="NCBI Taxonomy" id="202257"/>
    <lineage>
        <taxon>Eukaryota</taxon>
        <taxon>Metazoa</taxon>
        <taxon>Chordata</taxon>
        <taxon>Craniata</taxon>
        <taxon>Vertebrata</taxon>
        <taxon>Euteleostomi</taxon>
        <taxon>Mammalia</taxon>
        <taxon>Eutheria</taxon>
        <taxon>Laurasiatheria</taxon>
        <taxon>Eulipotyphla</taxon>
        <taxon>Talpidae</taxon>
        <taxon>Galemys</taxon>
    </lineage>
</organism>
<dbReference type="GO" id="GO:0005576">
    <property type="term" value="C:extracellular region"/>
    <property type="evidence" value="ECO:0007669"/>
    <property type="project" value="UniProtKB-SubCell"/>
</dbReference>
<keyword evidence="5" id="KW-0165">Cleavage on pair of basic residues</keyword>
<accession>A0A8J6A202</accession>
<keyword evidence="9" id="KW-1185">Reference proteome</keyword>
<dbReference type="PROSITE" id="PS00335">
    <property type="entry name" value="PARATHYROID"/>
    <property type="match status" value="1"/>
</dbReference>
<proteinExistence type="inferred from homology"/>
<keyword evidence="4" id="KW-0964">Secreted</keyword>
<protein>
    <recommendedName>
        <fullName evidence="3">Parathyroid hormone-related protein</fullName>
    </recommendedName>
</protein>
<evidence type="ECO:0000256" key="3">
    <source>
        <dbReference type="ARBA" id="ARBA00018533"/>
    </source>
</evidence>
<dbReference type="GO" id="GO:0030282">
    <property type="term" value="P:bone mineralization"/>
    <property type="evidence" value="ECO:0007669"/>
    <property type="project" value="InterPro"/>
</dbReference>
<comment type="similarity">
    <text evidence="2">Belongs to the parathyroid hormone family.</text>
</comment>
<feature type="non-terminal residue" evidence="8">
    <location>
        <position position="1"/>
    </location>
</feature>
<evidence type="ECO:0000313" key="8">
    <source>
        <dbReference type="EMBL" id="KAG8514034.1"/>
    </source>
</evidence>
<comment type="caution">
    <text evidence="8">The sequence shown here is derived from an EMBL/GenBank/DDBJ whole genome shotgun (WGS) entry which is preliminary data.</text>
</comment>
<feature type="compositionally biased region" description="Basic residues" evidence="7">
    <location>
        <begin position="216"/>
        <end position="226"/>
    </location>
</feature>
<comment type="subcellular location">
    <subcellularLocation>
        <location evidence="1">Secreted</location>
    </subcellularLocation>
</comment>
<evidence type="ECO:0000256" key="2">
    <source>
        <dbReference type="ARBA" id="ARBA00006307"/>
    </source>
</evidence>
<dbReference type="Proteomes" id="UP000700334">
    <property type="component" value="Unassembled WGS sequence"/>
</dbReference>
<keyword evidence="6" id="KW-0372">Hormone</keyword>
<dbReference type="SMART" id="SM00087">
    <property type="entry name" value="PTH"/>
    <property type="match status" value="1"/>
</dbReference>
<name>A0A8J6A202_GALPY</name>
<evidence type="ECO:0000256" key="5">
    <source>
        <dbReference type="ARBA" id="ARBA00022685"/>
    </source>
</evidence>
<gene>
    <name evidence="8" type="ORF">J0S82_003634</name>
</gene>
<dbReference type="PANTHER" id="PTHR17223:SF0">
    <property type="entry name" value="PARATHYROID HORMONE-RELATED PROTEIN"/>
    <property type="match status" value="1"/>
</dbReference>
<evidence type="ECO:0000313" key="9">
    <source>
        <dbReference type="Proteomes" id="UP000700334"/>
    </source>
</evidence>
<sequence>LPGRRRMPAPSLPAGLPGLLLRQSAPGGRGALVSGGESEEAAAGSSSVLRNLGGLGSLSALGPSLTGLVERRVSRPPPMKEPLGPLRGLESQRTMLRRLVHQWSVAVFLLSYSVPSCGRSVEELGRRLKRAVSEHQLLHDKGKSIQDLRRRFFLHNLIAEIHTAEIRATSEVSPNSKPAPNTKNHPVRFGSDDEGRYLTQETNKVETYKEQPLKTPGKKKKGKPGKRKEQEKKKRRTRSAWRGAAAGSGLDGARPSDLAATALGHPSR</sequence>
<dbReference type="InterPro" id="IPR001415">
    <property type="entry name" value="PTH/PTH-rel"/>
</dbReference>
<dbReference type="OrthoDB" id="9892514at2759"/>
<evidence type="ECO:0000256" key="6">
    <source>
        <dbReference type="ARBA" id="ARBA00022702"/>
    </source>
</evidence>
<dbReference type="AlphaFoldDB" id="A0A8J6A202"/>
<feature type="compositionally biased region" description="Basic and acidic residues" evidence="7">
    <location>
        <begin position="203"/>
        <end position="212"/>
    </location>
</feature>